<keyword evidence="2" id="KW-0677">Repeat</keyword>
<dbReference type="GeneID" id="24108832"/>
<feature type="region of interest" description="Disordered" evidence="4">
    <location>
        <begin position="207"/>
        <end position="269"/>
    </location>
</feature>
<feature type="compositionally biased region" description="Basic and acidic residues" evidence="4">
    <location>
        <begin position="593"/>
        <end position="616"/>
    </location>
</feature>
<proteinExistence type="predicted"/>
<dbReference type="InterPro" id="IPR015943">
    <property type="entry name" value="WD40/YVTN_repeat-like_dom_sf"/>
</dbReference>
<dbReference type="EMBL" id="DF238799">
    <property type="protein sequence ID" value="GAC95966.1"/>
    <property type="molecule type" value="Genomic_DNA"/>
</dbReference>
<evidence type="ECO:0000256" key="4">
    <source>
        <dbReference type="SAM" id="MobiDB-lite"/>
    </source>
</evidence>
<sequence length="878" mass="97609">MTPADCRSVTVRIVAQERKWQSEQPKKADAATRRTNHDDALSARKTLHDRANKADFRHVPLLNGGDQHRNSLRQHSEQAHSSSLSYPNDRLNRLRPQSDALNRRRARLASRQVSPMAFSSSSLFDPPPRRTISWSHHHQRQCQLHDQYIERLDNTEVLGGEDSSDHHIGHTGCVNALSWSPSGRLLASGSDDRNVVLWKLDSAETHPVTDVSKADRSRTSHRYNIGASRHSVRQQFTSSQTASSLDLQPDHEVDDPHTGSDGGDEIVLPWPQRNYPSMDLGMLGKIETGHRANIFSVKWAPNASERRLFTCAGDSHVRVFDINHMSAGTSHIQGAEGELVRTPTGREYNVWPEHSSACVRLFRCHRGRAKRISTEVSPDVFLTCGEDGDVRQMDLRVPHTCRSRTGGSCPPPLAHYPSVLYSLSVSKVEPWLFAVAGEAPLAYLHDRRMIPRLTRRDWGMSSSSMDQQRDALTMCVRSFGIPPGGFEAPWAAEDGRTALIDRAPPSSTNRRLLMGNRNSITACKLSEHNGRDLLVSYSSGHIYRFDIYDEPGVLHANLDSVRLSADSDQSSPSPAYEDVTGLQAGHAESAAEQGRDLEEDQQHAGQRESEPDKDIESVDSASSIATESGETIHDEELEGFDSDIRAENSVDDADDGVEIVIEDMDEAESERDEHTDSDDEGDLSDDDLMHLLQEDEIQPSLTAFDEGKNVPTVYPRSAYKGHCNKETVKDVAFAGGTDNYVISGSDDGNWFMWDKLTAEIKGIWHGDSSVVNVMAMHPDLPVFAISGIDDTIKIFAPVTVTPFPPANSGLRSQADTRSHRSADRLADKEEICRRNESQIARDLVSPAANILWRLHPRLLGLDLDPDTERQIEGDCVIM</sequence>
<dbReference type="GO" id="GO:0045717">
    <property type="term" value="P:negative regulation of fatty acid biosynthetic process"/>
    <property type="evidence" value="ECO:0007669"/>
    <property type="project" value="TreeGrafter"/>
</dbReference>
<dbReference type="eggNOG" id="KOG1310">
    <property type="taxonomic scope" value="Eukaryota"/>
</dbReference>
<dbReference type="InterPro" id="IPR036322">
    <property type="entry name" value="WD40_repeat_dom_sf"/>
</dbReference>
<accession>R9P3N0</accession>
<keyword evidence="1 3" id="KW-0853">WD repeat</keyword>
<feature type="compositionally biased region" description="Basic and acidic residues" evidence="4">
    <location>
        <begin position="19"/>
        <end position="58"/>
    </location>
</feature>
<dbReference type="RefSeq" id="XP_012189553.1">
    <property type="nucleotide sequence ID" value="XM_012334163.1"/>
</dbReference>
<feature type="compositionally biased region" description="Basic and acidic residues" evidence="4">
    <location>
        <begin position="814"/>
        <end position="825"/>
    </location>
</feature>
<dbReference type="STRING" id="1305764.R9P3N0"/>
<keyword evidence="6" id="KW-1185">Reference proteome</keyword>
<feature type="compositionally biased region" description="Acidic residues" evidence="4">
    <location>
        <begin position="649"/>
        <end position="685"/>
    </location>
</feature>
<feature type="region of interest" description="Disordered" evidence="4">
    <location>
        <begin position="806"/>
        <end position="825"/>
    </location>
</feature>
<evidence type="ECO:0008006" key="7">
    <source>
        <dbReference type="Google" id="ProtNLM"/>
    </source>
</evidence>
<dbReference type="Pfam" id="PF00400">
    <property type="entry name" value="WD40"/>
    <property type="match status" value="3"/>
</dbReference>
<dbReference type="Gene3D" id="2.130.10.10">
    <property type="entry name" value="YVTN repeat-like/Quinoprotein amine dehydrogenase"/>
    <property type="match status" value="3"/>
</dbReference>
<feature type="repeat" description="WD" evidence="3">
    <location>
        <begin position="287"/>
        <end position="330"/>
    </location>
</feature>
<feature type="region of interest" description="Disordered" evidence="4">
    <location>
        <begin position="584"/>
        <end position="685"/>
    </location>
</feature>
<feature type="compositionally biased region" description="Basic and acidic residues" evidence="4">
    <location>
        <begin position="66"/>
        <end position="78"/>
    </location>
</feature>
<feature type="region of interest" description="Disordered" evidence="4">
    <location>
        <begin position="19"/>
        <end position="99"/>
    </location>
</feature>
<dbReference type="SUPFAM" id="SSF50978">
    <property type="entry name" value="WD40 repeat-like"/>
    <property type="match status" value="1"/>
</dbReference>
<dbReference type="GO" id="GO:0080008">
    <property type="term" value="C:Cul4-RING E3 ubiquitin ligase complex"/>
    <property type="evidence" value="ECO:0007669"/>
    <property type="project" value="TreeGrafter"/>
</dbReference>
<dbReference type="HOGENOM" id="CLU_012381_2_0_1"/>
<protein>
    <recommendedName>
        <fullName evidence="7">WD40 repeat-like protein</fullName>
    </recommendedName>
</protein>
<feature type="repeat" description="WD" evidence="3">
    <location>
        <begin position="167"/>
        <end position="208"/>
    </location>
</feature>
<dbReference type="PROSITE" id="PS50294">
    <property type="entry name" value="WD_REPEATS_REGION"/>
    <property type="match status" value="1"/>
</dbReference>
<dbReference type="Proteomes" id="UP000014071">
    <property type="component" value="Unassembled WGS sequence"/>
</dbReference>
<dbReference type="OrthoDB" id="2414538at2759"/>
<dbReference type="PROSITE" id="PS50082">
    <property type="entry name" value="WD_REPEATS_2"/>
    <property type="match status" value="2"/>
</dbReference>
<evidence type="ECO:0000313" key="6">
    <source>
        <dbReference type="Proteomes" id="UP000014071"/>
    </source>
</evidence>
<dbReference type="GO" id="GO:0005737">
    <property type="term" value="C:cytoplasm"/>
    <property type="evidence" value="ECO:0007669"/>
    <property type="project" value="TreeGrafter"/>
</dbReference>
<feature type="compositionally biased region" description="Basic and acidic residues" evidence="4">
    <location>
        <begin position="248"/>
        <end position="258"/>
    </location>
</feature>
<dbReference type="PANTHER" id="PTHR15574:SF40">
    <property type="entry name" value="WD AND TETRATRICOPEPTIDE REPEATS PROTEIN 1"/>
    <property type="match status" value="1"/>
</dbReference>
<reference evidence="6" key="1">
    <citation type="journal article" date="2013" name="Genome Announc.">
        <title>Draft genome sequence of the basidiomycetous yeast-like fungus Pseudozyma hubeiensis SY62, which produces an abundant amount of the biosurfactant mannosylerythritol lipids.</title>
        <authorList>
            <person name="Konishi M."/>
            <person name="Hatada Y."/>
            <person name="Horiuchi J."/>
        </authorList>
    </citation>
    <scope>NUCLEOTIDE SEQUENCE [LARGE SCALE GENOMIC DNA]</scope>
    <source>
        <strain evidence="6">SY62</strain>
    </source>
</reference>
<evidence type="ECO:0000313" key="5">
    <source>
        <dbReference type="EMBL" id="GAC95966.1"/>
    </source>
</evidence>
<dbReference type="InterPro" id="IPR001680">
    <property type="entry name" value="WD40_rpt"/>
</dbReference>
<evidence type="ECO:0000256" key="1">
    <source>
        <dbReference type="ARBA" id="ARBA00022574"/>
    </source>
</evidence>
<evidence type="ECO:0000256" key="3">
    <source>
        <dbReference type="PROSITE-ProRule" id="PRU00221"/>
    </source>
</evidence>
<organism evidence="5 6">
    <name type="scientific">Pseudozyma hubeiensis (strain SY62)</name>
    <name type="common">Yeast</name>
    <dbReference type="NCBI Taxonomy" id="1305764"/>
    <lineage>
        <taxon>Eukaryota</taxon>
        <taxon>Fungi</taxon>
        <taxon>Dikarya</taxon>
        <taxon>Basidiomycota</taxon>
        <taxon>Ustilaginomycotina</taxon>
        <taxon>Ustilaginomycetes</taxon>
        <taxon>Ustilaginales</taxon>
        <taxon>Ustilaginaceae</taxon>
        <taxon>Pseudozyma</taxon>
    </lineage>
</organism>
<name>R9P3N0_PSEHS</name>
<dbReference type="InterPro" id="IPR045151">
    <property type="entry name" value="DCAF8"/>
</dbReference>
<gene>
    <name evidence="5" type="ORF">PHSY_003544</name>
</gene>
<dbReference type="PANTHER" id="PTHR15574">
    <property type="entry name" value="WD REPEAT DOMAIN-CONTAINING FAMILY"/>
    <property type="match status" value="1"/>
</dbReference>
<dbReference type="SMART" id="SM00320">
    <property type="entry name" value="WD40"/>
    <property type="match status" value="6"/>
</dbReference>
<dbReference type="AlphaFoldDB" id="R9P3N0"/>
<evidence type="ECO:0000256" key="2">
    <source>
        <dbReference type="ARBA" id="ARBA00022737"/>
    </source>
</evidence>
<feature type="compositionally biased region" description="Polar residues" evidence="4">
    <location>
        <begin position="619"/>
        <end position="629"/>
    </location>
</feature>
<feature type="compositionally biased region" description="Polar residues" evidence="4">
    <location>
        <begin position="233"/>
        <end position="246"/>
    </location>
</feature>